<proteinExistence type="predicted"/>
<evidence type="ECO:0000313" key="1">
    <source>
        <dbReference type="EMBL" id="KAG0571678.1"/>
    </source>
</evidence>
<evidence type="ECO:0000313" key="2">
    <source>
        <dbReference type="Proteomes" id="UP000822688"/>
    </source>
</evidence>
<comment type="caution">
    <text evidence="1">The sequence shown here is derived from an EMBL/GenBank/DDBJ whole genome shotgun (WGS) entry which is preliminary data.</text>
</comment>
<sequence length="50" mass="5554">MMLQRVSLSARTCQRGDQSYTIFSEDLQQNKIFGAISLIGTSGILKYVAN</sequence>
<organism evidence="1 2">
    <name type="scientific">Ceratodon purpureus</name>
    <name type="common">Fire moss</name>
    <name type="synonym">Dicranum purpureum</name>
    <dbReference type="NCBI Taxonomy" id="3225"/>
    <lineage>
        <taxon>Eukaryota</taxon>
        <taxon>Viridiplantae</taxon>
        <taxon>Streptophyta</taxon>
        <taxon>Embryophyta</taxon>
        <taxon>Bryophyta</taxon>
        <taxon>Bryophytina</taxon>
        <taxon>Bryopsida</taxon>
        <taxon>Dicranidae</taxon>
        <taxon>Pseudoditrichales</taxon>
        <taxon>Ditrichaceae</taxon>
        <taxon>Ceratodon</taxon>
    </lineage>
</organism>
<dbReference type="Proteomes" id="UP000822688">
    <property type="component" value="Chromosome V"/>
</dbReference>
<gene>
    <name evidence="1" type="ORF">KC19_VG033500</name>
</gene>
<name>A0A8T0HLY6_CERPU</name>
<protein>
    <submittedName>
        <fullName evidence="1">Uncharacterized protein</fullName>
    </submittedName>
</protein>
<reference evidence="1" key="1">
    <citation type="submission" date="2020-06" db="EMBL/GenBank/DDBJ databases">
        <title>WGS assembly of Ceratodon purpureus strain R40.</title>
        <authorList>
            <person name="Carey S.B."/>
            <person name="Jenkins J."/>
            <person name="Shu S."/>
            <person name="Lovell J.T."/>
            <person name="Sreedasyam A."/>
            <person name="Maumus F."/>
            <person name="Tiley G.P."/>
            <person name="Fernandez-Pozo N."/>
            <person name="Barry K."/>
            <person name="Chen C."/>
            <person name="Wang M."/>
            <person name="Lipzen A."/>
            <person name="Daum C."/>
            <person name="Saski C.A."/>
            <person name="Payton A.C."/>
            <person name="Mcbreen J.C."/>
            <person name="Conrad R.E."/>
            <person name="Kollar L.M."/>
            <person name="Olsson S."/>
            <person name="Huttunen S."/>
            <person name="Landis J.B."/>
            <person name="Wickett N.J."/>
            <person name="Johnson M.G."/>
            <person name="Rensing S.A."/>
            <person name="Grimwood J."/>
            <person name="Schmutz J."/>
            <person name="Mcdaniel S.F."/>
        </authorList>
    </citation>
    <scope>NUCLEOTIDE SEQUENCE</scope>
    <source>
        <strain evidence="1">R40</strain>
    </source>
</reference>
<dbReference type="EMBL" id="CM026426">
    <property type="protein sequence ID" value="KAG0571678.1"/>
    <property type="molecule type" value="Genomic_DNA"/>
</dbReference>
<dbReference type="AlphaFoldDB" id="A0A8T0HLY6"/>
<accession>A0A8T0HLY6</accession>
<keyword evidence="2" id="KW-1185">Reference proteome</keyword>